<dbReference type="Proteomes" id="UP000189670">
    <property type="component" value="Unassembled WGS sequence"/>
</dbReference>
<name>A0A1V1P2E4_9BACT</name>
<reference evidence="3" key="1">
    <citation type="submission" date="2012-11" db="EMBL/GenBank/DDBJ databases">
        <authorList>
            <person name="Lucero-Rivera Y.E."/>
            <person name="Tovar-Ramirez D."/>
        </authorList>
    </citation>
    <scope>NUCLEOTIDE SEQUENCE [LARGE SCALE GENOMIC DNA]</scope>
    <source>
        <strain evidence="3">Araruama</strain>
    </source>
</reference>
<protein>
    <recommendedName>
        <fullName evidence="1">TIR domain-containing protein</fullName>
    </recommendedName>
</protein>
<dbReference type="AlphaFoldDB" id="A0A1V1P2E4"/>
<gene>
    <name evidence="2" type="ORF">OMM_09993</name>
</gene>
<evidence type="ECO:0000313" key="2">
    <source>
        <dbReference type="EMBL" id="ETR68980.1"/>
    </source>
</evidence>
<proteinExistence type="predicted"/>
<feature type="non-terminal residue" evidence="2">
    <location>
        <position position="1"/>
    </location>
</feature>
<organism evidence="2 3">
    <name type="scientific">Candidatus Magnetoglobus multicellularis str. Araruama</name>
    <dbReference type="NCBI Taxonomy" id="890399"/>
    <lineage>
        <taxon>Bacteria</taxon>
        <taxon>Pseudomonadati</taxon>
        <taxon>Thermodesulfobacteriota</taxon>
        <taxon>Desulfobacteria</taxon>
        <taxon>Desulfobacterales</taxon>
        <taxon>Desulfobacteraceae</taxon>
        <taxon>Candidatus Magnetoglobus</taxon>
    </lineage>
</organism>
<dbReference type="InterPro" id="IPR000157">
    <property type="entry name" value="TIR_dom"/>
</dbReference>
<dbReference type="InterPro" id="IPR035897">
    <property type="entry name" value="Toll_tir_struct_dom_sf"/>
</dbReference>
<dbReference type="Pfam" id="PF13676">
    <property type="entry name" value="TIR_2"/>
    <property type="match status" value="1"/>
</dbReference>
<dbReference type="GO" id="GO:0007165">
    <property type="term" value="P:signal transduction"/>
    <property type="evidence" value="ECO:0007669"/>
    <property type="project" value="InterPro"/>
</dbReference>
<evidence type="ECO:0000313" key="3">
    <source>
        <dbReference type="Proteomes" id="UP000189670"/>
    </source>
</evidence>
<dbReference type="EMBL" id="ATBP01000773">
    <property type="protein sequence ID" value="ETR68980.1"/>
    <property type="molecule type" value="Genomic_DNA"/>
</dbReference>
<evidence type="ECO:0000259" key="1">
    <source>
        <dbReference type="Pfam" id="PF13676"/>
    </source>
</evidence>
<comment type="caution">
    <text evidence="2">The sequence shown here is derived from an EMBL/GenBank/DDBJ whole genome shotgun (WGS) entry which is preliminary data.</text>
</comment>
<dbReference type="Gene3D" id="3.40.50.10140">
    <property type="entry name" value="Toll/interleukin-1 receptor homology (TIR) domain"/>
    <property type="match status" value="1"/>
</dbReference>
<sequence>TDARAKSQKIKIWRDNKLDGNQVFDQTISEKIKNSAVFLALMSNGYLASDYCRKELNQFYAYFKNHASGIHVGDRSRIFSLLLTNISHENFPEGIAGTSSFAFHDALSDDEMGMGDPIDPCEKLFRNELKIVANAIFRCLKQMQAPNETPIEKPQTDAFTLPDPDTNYPVFFSDVSDALRLPKERVINDLQAQGVYVIDETVPPPYDIDSHDQKCSSLATSAKVSVHLFDQYAGREIVKNQTFGMKQLEICLEKSASQLIWMPKSLDINAIEDKNYQDFMKTLPAPDHKIEVIHGNRDDIVTGVVNKISKMKQVSNQPASDTQAAVLLDIHEKDNICAFELGNYMSLLNIKFLMTPAHEDPSKNYDKIAEYLQSVNALMLVCGNVKNDTTVSRIMIMMKMILETKAAIKKQAIFLVPPKKPDEIQDLKQRIPPFLDIQLLDNSDKPHPKPEVLTPFFECIGCGGVS</sequence>
<feature type="domain" description="TIR" evidence="1">
    <location>
        <begin position="7"/>
        <end position="62"/>
    </location>
</feature>
<dbReference type="SUPFAM" id="SSF52200">
    <property type="entry name" value="Toll/Interleukin receptor TIR domain"/>
    <property type="match status" value="1"/>
</dbReference>
<accession>A0A1V1P2E4</accession>